<comment type="similarity">
    <text evidence="2">Belongs to the bacterial solute-binding protein 1 family.</text>
</comment>
<evidence type="ECO:0000313" key="6">
    <source>
        <dbReference type="Proteomes" id="UP000194159"/>
    </source>
</evidence>
<sequence>MRFKLLAATAAVALLASGSAFAESANLTIWSWNVAASALKSTLPGFNKQFPDIKITVEDLGNSQVFDKTLAACAAGGEGLPDIVSIENFEAEIFWSRFPDCFANLKELGYTADIQAKFPDFKRTELEVGDVAYAMPWDSGPVAVFYRRDMYEKAGVDPSTISTWDDFIAAGKKISAANPGMVMAQADFNGDSEWFRMIANEQGCGYFSTDGQNITINQPACVAALQKVKEMKDAGTLTSANWDEKIQANTAGKAASQLYGGWYEGTVRSTSPDLKGKWGVYRMPSLTADGPHAANLGGSSLAISATSANKEAAWKFVNYALGTNEGQVTMLKEFGLVPSLLSAEKDPFVNEPQSYWGGQKVWADILATLPKIVPSRGTAFQSDAEGIFRATQTKFFAGGYPDAKAALDDAAKQIASATGLPVAQ</sequence>
<keyword evidence="3" id="KW-0574">Periplasm</keyword>
<organism evidence="5 6">
    <name type="scientific">Rhizobium etli</name>
    <dbReference type="NCBI Taxonomy" id="29449"/>
    <lineage>
        <taxon>Bacteria</taxon>
        <taxon>Pseudomonadati</taxon>
        <taxon>Pseudomonadota</taxon>
        <taxon>Alphaproteobacteria</taxon>
        <taxon>Hyphomicrobiales</taxon>
        <taxon>Rhizobiaceae</taxon>
        <taxon>Rhizobium/Agrobacterium group</taxon>
        <taxon>Rhizobium</taxon>
    </lineage>
</organism>
<evidence type="ECO:0000256" key="4">
    <source>
        <dbReference type="SAM" id="SignalP"/>
    </source>
</evidence>
<evidence type="ECO:0000256" key="1">
    <source>
        <dbReference type="ARBA" id="ARBA00004418"/>
    </source>
</evidence>
<evidence type="ECO:0000313" key="5">
    <source>
        <dbReference type="EMBL" id="ARQ12393.1"/>
    </source>
</evidence>
<feature type="chain" id="PRO_5042959188" evidence="4">
    <location>
        <begin position="23"/>
        <end position="424"/>
    </location>
</feature>
<dbReference type="InterPro" id="IPR050490">
    <property type="entry name" value="Bact_solute-bd_prot1"/>
</dbReference>
<dbReference type="PANTHER" id="PTHR43649:SF32">
    <property type="entry name" value="SUGAR BINDING SECRETED PROTEIN"/>
    <property type="match status" value="1"/>
</dbReference>
<keyword evidence="4" id="KW-0732">Signal</keyword>
<feature type="signal peptide" evidence="4">
    <location>
        <begin position="1"/>
        <end position="22"/>
    </location>
</feature>
<proteinExistence type="inferred from homology"/>
<evidence type="ECO:0000256" key="3">
    <source>
        <dbReference type="ARBA" id="ARBA00022764"/>
    </source>
</evidence>
<dbReference type="PANTHER" id="PTHR43649">
    <property type="entry name" value="ARABINOSE-BINDING PROTEIN-RELATED"/>
    <property type="match status" value="1"/>
</dbReference>
<dbReference type="InterPro" id="IPR006059">
    <property type="entry name" value="SBP"/>
</dbReference>
<dbReference type="RefSeq" id="WP_086083117.1">
    <property type="nucleotide sequence ID" value="NZ_CP020907.1"/>
</dbReference>
<evidence type="ECO:0000256" key="2">
    <source>
        <dbReference type="ARBA" id="ARBA00008520"/>
    </source>
</evidence>
<dbReference type="EMBL" id="CP020907">
    <property type="protein sequence ID" value="ARQ12393.1"/>
    <property type="molecule type" value="Genomic_DNA"/>
</dbReference>
<dbReference type="Gene3D" id="3.40.190.10">
    <property type="entry name" value="Periplasmic binding protein-like II"/>
    <property type="match status" value="1"/>
</dbReference>
<reference evidence="5 6" key="1">
    <citation type="submission" date="2017-04" db="EMBL/GenBank/DDBJ databases">
        <title>Complete genome sequences of Rhizobium genomic linages associated to common bean (phaseolus vulgaris).</title>
        <authorList>
            <person name="Santamaria R.I."/>
            <person name="Bustos P."/>
            <person name="Perez-Carrascal O."/>
            <person name="Martinez-Flores I."/>
            <person name="Juarez S."/>
            <person name="Lozano L."/>
            <person name="Miranda F."/>
            <person name="Vinuesa P."/>
            <person name="Martinez-Romero E."/>
            <person name="Cevallos M.A."/>
            <person name="Romero D."/>
            <person name="Davila G."/>
            <person name="Gonzalez V."/>
        </authorList>
    </citation>
    <scope>NUCLEOTIDE SEQUENCE [LARGE SCALE GENOMIC DNA]</scope>
    <source>
        <strain evidence="5 6">NXC12</strain>
        <plasmid evidence="6">pretnxc12a</plasmid>
    </source>
</reference>
<protein>
    <submittedName>
        <fullName evidence="5">Sugar ABC transporter substrate-binding protein</fullName>
    </submittedName>
</protein>
<keyword evidence="5" id="KW-0614">Plasmid</keyword>
<dbReference type="SUPFAM" id="SSF53850">
    <property type="entry name" value="Periplasmic binding protein-like II"/>
    <property type="match status" value="1"/>
</dbReference>
<comment type="subcellular location">
    <subcellularLocation>
        <location evidence="1">Periplasm</location>
    </subcellularLocation>
</comment>
<geneLocation type="plasmid" evidence="6">
    <name>pretnxc12a</name>
</geneLocation>
<name>A0AAN1BJG3_RHIET</name>
<dbReference type="Proteomes" id="UP000194159">
    <property type="component" value="Plasmid pRetNXC12a"/>
</dbReference>
<gene>
    <name evidence="5" type="ORF">NXC12_PA00156</name>
</gene>
<dbReference type="Pfam" id="PF01547">
    <property type="entry name" value="SBP_bac_1"/>
    <property type="match status" value="1"/>
</dbReference>
<accession>A0AAN1BJG3</accession>
<dbReference type="AlphaFoldDB" id="A0AAN1BJG3"/>
<dbReference type="GO" id="GO:0042597">
    <property type="term" value="C:periplasmic space"/>
    <property type="evidence" value="ECO:0007669"/>
    <property type="project" value="UniProtKB-SubCell"/>
</dbReference>